<evidence type="ECO:0000259" key="3">
    <source>
        <dbReference type="PROSITE" id="PS50165"/>
    </source>
</evidence>
<name>A0A948WZM4_9GAMM</name>
<proteinExistence type="predicted"/>
<dbReference type="AlphaFoldDB" id="A0A948WZM4"/>
<keyword evidence="1" id="KW-0227">DNA damage</keyword>
<dbReference type="InterPro" id="IPR038476">
    <property type="entry name" value="UvrC_RNase_H_dom_sf"/>
</dbReference>
<dbReference type="GO" id="GO:0003677">
    <property type="term" value="F:DNA binding"/>
    <property type="evidence" value="ECO:0007669"/>
    <property type="project" value="InterPro"/>
</dbReference>
<dbReference type="FunFam" id="3.30.420.340:FF:000001">
    <property type="entry name" value="UvrABC system protein C"/>
    <property type="match status" value="1"/>
</dbReference>
<dbReference type="PANTHER" id="PTHR30562">
    <property type="entry name" value="UVRC/OXIDOREDUCTASE"/>
    <property type="match status" value="1"/>
</dbReference>
<reference evidence="4" key="1">
    <citation type="journal article" date="2021" name="PeerJ">
        <title>Extensive microbial diversity within the chicken gut microbiome revealed by metagenomics and culture.</title>
        <authorList>
            <person name="Gilroy R."/>
            <person name="Ravi A."/>
            <person name="Getino M."/>
            <person name="Pursley I."/>
            <person name="Horton D.L."/>
            <person name="Alikhan N.F."/>
            <person name="Baker D."/>
            <person name="Gharbi K."/>
            <person name="Hall N."/>
            <person name="Watson M."/>
            <person name="Adriaenssens E.M."/>
            <person name="Foster-Nyarko E."/>
            <person name="Jarju S."/>
            <person name="Secka A."/>
            <person name="Antonio M."/>
            <person name="Oren A."/>
            <person name="Chaudhuri R.R."/>
            <person name="La Ragione R."/>
            <person name="Hildebrand F."/>
            <person name="Pallen M.J."/>
        </authorList>
    </citation>
    <scope>NUCLEOTIDE SEQUENCE</scope>
    <source>
        <strain evidence="4">378</strain>
    </source>
</reference>
<dbReference type="GO" id="GO:0009380">
    <property type="term" value="C:excinuclease repair complex"/>
    <property type="evidence" value="ECO:0007669"/>
    <property type="project" value="TreeGrafter"/>
</dbReference>
<organism evidence="4 5">
    <name type="scientific">Candidatus Anaerobiospirillum pullicola</name>
    <dbReference type="NCBI Taxonomy" id="2838451"/>
    <lineage>
        <taxon>Bacteria</taxon>
        <taxon>Pseudomonadati</taxon>
        <taxon>Pseudomonadota</taxon>
        <taxon>Gammaproteobacteria</taxon>
        <taxon>Aeromonadales</taxon>
        <taxon>Succinivibrionaceae</taxon>
        <taxon>Anaerobiospirillum</taxon>
    </lineage>
</organism>
<dbReference type="InterPro" id="IPR001162">
    <property type="entry name" value="UvrC_RNase_H_dom"/>
</dbReference>
<evidence type="ECO:0000256" key="2">
    <source>
        <dbReference type="SAM" id="MobiDB-lite"/>
    </source>
</evidence>
<dbReference type="EMBL" id="JAHLFE010000107">
    <property type="protein sequence ID" value="MBU3844289.1"/>
    <property type="molecule type" value="Genomic_DNA"/>
</dbReference>
<dbReference type="Proteomes" id="UP000733611">
    <property type="component" value="Unassembled WGS sequence"/>
</dbReference>
<feature type="compositionally biased region" description="Low complexity" evidence="2">
    <location>
        <begin position="60"/>
        <end position="74"/>
    </location>
</feature>
<dbReference type="InterPro" id="IPR050066">
    <property type="entry name" value="UvrABC_protein_C"/>
</dbReference>
<keyword evidence="1" id="KW-0742">SOS response</keyword>
<feature type="region of interest" description="Disordered" evidence="2">
    <location>
        <begin position="50"/>
        <end position="74"/>
    </location>
</feature>
<gene>
    <name evidence="4" type="ORF">H9847_05395</name>
</gene>
<dbReference type="InterPro" id="IPR003583">
    <property type="entry name" value="Hlx-hairpin-Hlx_DNA-bd_motif"/>
</dbReference>
<dbReference type="Gene3D" id="3.30.420.340">
    <property type="entry name" value="UvrC, RNAse H endonuclease domain"/>
    <property type="match status" value="1"/>
</dbReference>
<dbReference type="GO" id="GO:0006281">
    <property type="term" value="P:DNA repair"/>
    <property type="evidence" value="ECO:0007669"/>
    <property type="project" value="InterPro"/>
</dbReference>
<feature type="region of interest" description="Disordered" evidence="2">
    <location>
        <begin position="112"/>
        <end position="152"/>
    </location>
</feature>
<dbReference type="Pfam" id="PF08459">
    <property type="entry name" value="UvrC_RNaseH_dom"/>
    <property type="match status" value="1"/>
</dbReference>
<feature type="domain" description="UvrC family homology region profile" evidence="3">
    <location>
        <begin position="277"/>
        <end position="427"/>
    </location>
</feature>
<reference evidence="4" key="2">
    <citation type="submission" date="2021-04" db="EMBL/GenBank/DDBJ databases">
        <authorList>
            <person name="Gilroy R."/>
        </authorList>
    </citation>
    <scope>NUCLEOTIDE SEQUENCE</scope>
    <source>
        <strain evidence="4">378</strain>
    </source>
</reference>
<dbReference type="SUPFAM" id="SSF47781">
    <property type="entry name" value="RuvA domain 2-like"/>
    <property type="match status" value="1"/>
</dbReference>
<evidence type="ECO:0000313" key="4">
    <source>
        <dbReference type="EMBL" id="MBU3844289.1"/>
    </source>
</evidence>
<dbReference type="GO" id="GO:0009432">
    <property type="term" value="P:SOS response"/>
    <property type="evidence" value="ECO:0007669"/>
    <property type="project" value="UniProtKB-KW"/>
</dbReference>
<dbReference type="GO" id="GO:0009381">
    <property type="term" value="F:excinuclease ABC activity"/>
    <property type="evidence" value="ECO:0007669"/>
    <property type="project" value="InterPro"/>
</dbReference>
<accession>A0A948WZM4</accession>
<dbReference type="PROSITE" id="PS50165">
    <property type="entry name" value="UVRC"/>
    <property type="match status" value="1"/>
</dbReference>
<dbReference type="Gene3D" id="1.10.150.20">
    <property type="entry name" value="5' to 3' exonuclease, C-terminal subdomain"/>
    <property type="match status" value="1"/>
</dbReference>
<comment type="caution">
    <text evidence="4">The sequence shown here is derived from an EMBL/GenBank/DDBJ whole genome shotgun (WGS) entry which is preliminary data.</text>
</comment>
<feature type="compositionally biased region" description="Basic residues" evidence="2">
    <location>
        <begin position="127"/>
        <end position="137"/>
    </location>
</feature>
<protein>
    <recommendedName>
        <fullName evidence="3">UvrC family homology region profile domain-containing protein</fullName>
    </recommendedName>
</protein>
<dbReference type="InterPro" id="IPR010994">
    <property type="entry name" value="RuvA_2-like"/>
</dbReference>
<evidence type="ECO:0000313" key="5">
    <source>
        <dbReference type="Proteomes" id="UP000733611"/>
    </source>
</evidence>
<evidence type="ECO:0000256" key="1">
    <source>
        <dbReference type="ARBA" id="ARBA00023236"/>
    </source>
</evidence>
<dbReference type="Pfam" id="PF14520">
    <property type="entry name" value="HHH_5"/>
    <property type="match status" value="1"/>
</dbReference>
<dbReference type="FunFam" id="1.10.150.20:FF:000005">
    <property type="entry name" value="UvrABC system protein C"/>
    <property type="match status" value="1"/>
</dbReference>
<dbReference type="PANTHER" id="PTHR30562:SF1">
    <property type="entry name" value="UVRABC SYSTEM PROTEIN C"/>
    <property type="match status" value="1"/>
</dbReference>
<sequence>MGDTFGSTVDLLLSFLSQFYLNEHHAALMPDEVVLDISALNAMVSESRVERAPLSEESEPLSAEAASSSEDVAPVADTKDETAAAVTANAAAFTTAATAAATVADMSLGEARAQERPALTPPDLHVTHKRRSQHRKAQSFAESAAGDPSGVGALPVDAESRIALASEVVAAVKAAQDKSAEQDANAKLNMDEEWAQPTLATDTATAEASEATGAGAVTAQSTEASSALAADATVSASAVNAPVVGEAVAAFAETAGAVTPDDSMSAASATINDALAVLKAAIKESFGKSVRFVRGTRGAKRRFVQLAMTNAQVALQSRLSSVQTAQQRITSLEKLLGISGVTRMECYDISHTLGELTVGSCVVFNREGPDTTRYRRYNIEGITKGDDFAAMHQVLTRRFRDPDSGEVPELIFIDGGPGQLKQAEEVLTAAFAQAQTPMPTIVAVAKGEGRKEGLETLIRGFTHERLHLGLGDPALQLVLHIRDESHRFAITGHRNRRAKARRTSTLESIAGVGPKRRQALLQHLGGIQEVKNASVEELAKVPGISQELAEKIYVELHGA</sequence>
<dbReference type="SMART" id="SM00278">
    <property type="entry name" value="HhH1"/>
    <property type="match status" value="2"/>
</dbReference>